<dbReference type="InterPro" id="IPR001128">
    <property type="entry name" value="Cyt_P450"/>
</dbReference>
<reference evidence="9 10" key="1">
    <citation type="journal article" date="2020" name="ISME J.">
        <title>Uncovering the hidden diversity of litter-decomposition mechanisms in mushroom-forming fungi.</title>
        <authorList>
            <person name="Floudas D."/>
            <person name="Bentzer J."/>
            <person name="Ahren D."/>
            <person name="Johansson T."/>
            <person name="Persson P."/>
            <person name="Tunlid A."/>
        </authorList>
    </citation>
    <scope>NUCLEOTIDE SEQUENCE [LARGE SCALE GENOMIC DNA]</scope>
    <source>
        <strain evidence="9 10">CBS 406.79</strain>
    </source>
</reference>
<dbReference type="EMBL" id="JAACJN010000033">
    <property type="protein sequence ID" value="KAF5387374.1"/>
    <property type="molecule type" value="Genomic_DNA"/>
</dbReference>
<evidence type="ECO:0000256" key="2">
    <source>
        <dbReference type="ARBA" id="ARBA00010617"/>
    </source>
</evidence>
<dbReference type="AlphaFoldDB" id="A0A8H5HPV7"/>
<sequence length="374" mass="42499">MFDPISTLSLTLVAAILVFNYFAFFWLRKSPSALSCPPGPNGLTSMPALAPWFQYQKWGNDFGELVYLQDRNILILNHSRVAIDLLEKRARIYSDRRVTPVMDLTRLIKHTKLKAIPQRYSSDWRFHRKLFRQSFRQAAVPYFFPAQYHKTHELLNSLITDPNNFMQHVMALSQRVIYESLYSLDIPADHPLAKKSIIANAAAGASLVNGTFPLFERFPFLRFVPAWLPGCGFKQQAIECSAILKEVNSIPFNIAVDNLKSGSRTSLIAELVMKSEGNLAQIEAIQSMGLVSFIAAADTTVSSIGSFFLCMCLYQKTQRKGQEELDRVVGRDRLPTFEDRNSLPYVEAIYREVMRLHPAVPLDNSLKTTNQRKA</sequence>
<dbReference type="InterPro" id="IPR036396">
    <property type="entry name" value="Cyt_P450_sf"/>
</dbReference>
<dbReference type="GO" id="GO:0020037">
    <property type="term" value="F:heme binding"/>
    <property type="evidence" value="ECO:0007669"/>
    <property type="project" value="InterPro"/>
</dbReference>
<comment type="caution">
    <text evidence="9">The sequence shown here is derived from an EMBL/GenBank/DDBJ whole genome shotgun (WGS) entry which is preliminary data.</text>
</comment>
<proteinExistence type="inferred from homology"/>
<comment type="similarity">
    <text evidence="2">Belongs to the cytochrome P450 family.</text>
</comment>
<evidence type="ECO:0000313" key="9">
    <source>
        <dbReference type="EMBL" id="KAF5387374.1"/>
    </source>
</evidence>
<dbReference type="GO" id="GO:0004497">
    <property type="term" value="F:monooxygenase activity"/>
    <property type="evidence" value="ECO:0007669"/>
    <property type="project" value="UniProtKB-KW"/>
</dbReference>
<dbReference type="InterPro" id="IPR050364">
    <property type="entry name" value="Cytochrome_P450_fung"/>
</dbReference>
<keyword evidence="3" id="KW-0349">Heme</keyword>
<evidence type="ECO:0000256" key="7">
    <source>
        <dbReference type="ARBA" id="ARBA00023033"/>
    </source>
</evidence>
<dbReference type="PANTHER" id="PTHR46300:SF7">
    <property type="entry name" value="P450, PUTATIVE (EUROFUNG)-RELATED"/>
    <property type="match status" value="1"/>
</dbReference>
<dbReference type="Gene3D" id="1.10.630.10">
    <property type="entry name" value="Cytochrome P450"/>
    <property type="match status" value="1"/>
</dbReference>
<keyword evidence="6" id="KW-0408">Iron</keyword>
<dbReference type="Pfam" id="PF00067">
    <property type="entry name" value="p450"/>
    <property type="match status" value="1"/>
</dbReference>
<evidence type="ECO:0000256" key="6">
    <source>
        <dbReference type="ARBA" id="ARBA00023004"/>
    </source>
</evidence>
<keyword evidence="10" id="KW-1185">Reference proteome</keyword>
<name>A0A8H5HPV7_9AGAR</name>
<organism evidence="9 10">
    <name type="scientific">Collybiopsis confluens</name>
    <dbReference type="NCBI Taxonomy" id="2823264"/>
    <lineage>
        <taxon>Eukaryota</taxon>
        <taxon>Fungi</taxon>
        <taxon>Dikarya</taxon>
        <taxon>Basidiomycota</taxon>
        <taxon>Agaricomycotina</taxon>
        <taxon>Agaricomycetes</taxon>
        <taxon>Agaricomycetidae</taxon>
        <taxon>Agaricales</taxon>
        <taxon>Marasmiineae</taxon>
        <taxon>Omphalotaceae</taxon>
        <taxon>Collybiopsis</taxon>
    </lineage>
</organism>
<evidence type="ECO:0008006" key="11">
    <source>
        <dbReference type="Google" id="ProtNLM"/>
    </source>
</evidence>
<evidence type="ECO:0000256" key="4">
    <source>
        <dbReference type="ARBA" id="ARBA00022723"/>
    </source>
</evidence>
<dbReference type="GO" id="GO:0016705">
    <property type="term" value="F:oxidoreductase activity, acting on paired donors, with incorporation or reduction of molecular oxygen"/>
    <property type="evidence" value="ECO:0007669"/>
    <property type="project" value="InterPro"/>
</dbReference>
<evidence type="ECO:0000256" key="5">
    <source>
        <dbReference type="ARBA" id="ARBA00023002"/>
    </source>
</evidence>
<comment type="cofactor">
    <cofactor evidence="1">
        <name>heme</name>
        <dbReference type="ChEBI" id="CHEBI:30413"/>
    </cofactor>
</comment>
<dbReference type="OrthoDB" id="1055148at2759"/>
<keyword evidence="8" id="KW-0812">Transmembrane</keyword>
<dbReference type="SUPFAM" id="SSF48264">
    <property type="entry name" value="Cytochrome P450"/>
    <property type="match status" value="1"/>
</dbReference>
<feature type="transmembrane region" description="Helical" evidence="8">
    <location>
        <begin position="7"/>
        <end position="27"/>
    </location>
</feature>
<keyword evidence="8" id="KW-1133">Transmembrane helix</keyword>
<gene>
    <name evidence="9" type="ORF">D9757_005701</name>
</gene>
<evidence type="ECO:0000256" key="8">
    <source>
        <dbReference type="SAM" id="Phobius"/>
    </source>
</evidence>
<protein>
    <recommendedName>
        <fullName evidence="11">Cytochrome P450</fullName>
    </recommendedName>
</protein>
<keyword evidence="5" id="KW-0560">Oxidoreductase</keyword>
<keyword evidence="4" id="KW-0479">Metal-binding</keyword>
<keyword evidence="7" id="KW-0503">Monooxygenase</keyword>
<keyword evidence="8" id="KW-0472">Membrane</keyword>
<evidence type="ECO:0000256" key="1">
    <source>
        <dbReference type="ARBA" id="ARBA00001971"/>
    </source>
</evidence>
<dbReference type="Proteomes" id="UP000518752">
    <property type="component" value="Unassembled WGS sequence"/>
</dbReference>
<evidence type="ECO:0000313" key="10">
    <source>
        <dbReference type="Proteomes" id="UP000518752"/>
    </source>
</evidence>
<evidence type="ECO:0000256" key="3">
    <source>
        <dbReference type="ARBA" id="ARBA00022617"/>
    </source>
</evidence>
<accession>A0A8H5HPV7</accession>
<dbReference type="GO" id="GO:0005506">
    <property type="term" value="F:iron ion binding"/>
    <property type="evidence" value="ECO:0007669"/>
    <property type="project" value="InterPro"/>
</dbReference>
<dbReference type="PANTHER" id="PTHR46300">
    <property type="entry name" value="P450, PUTATIVE (EUROFUNG)-RELATED-RELATED"/>
    <property type="match status" value="1"/>
</dbReference>